<dbReference type="Proteomes" id="UP000688947">
    <property type="component" value="Unassembled WGS sequence"/>
</dbReference>
<dbReference type="OrthoDB" id="10446148at2759"/>
<evidence type="ECO:0000313" key="2">
    <source>
        <dbReference type="Proteomes" id="UP000688947"/>
    </source>
</evidence>
<protein>
    <submittedName>
        <fullName evidence="1">Uncharacterized protein</fullName>
    </submittedName>
</protein>
<gene>
    <name evidence="1" type="ORF">JG687_00014763</name>
</gene>
<name>A0A8T1TXT4_9STRA</name>
<accession>A0A8T1TXT4</accession>
<sequence>MKPDASNPSFGFSEIFLYVPWRTLDELPQSDEECVSKFLEEQQLHLDSELLEESNAKIARQEKLDLLKNSHDSSFLTSLPSSEYVFVTDPVNAKHNYTPEVIEKASNFLKVCLKPWLDEKKDFVRLSRTSCANETNCSQYRYPILNDDGASDENELMADSLWIPFALAMQQSRRRFKSSLEHSRCKPLQFIINGEGGSGKS</sequence>
<evidence type="ECO:0000313" key="1">
    <source>
        <dbReference type="EMBL" id="KAG6949593.1"/>
    </source>
</evidence>
<dbReference type="AlphaFoldDB" id="A0A8T1TXT4"/>
<organism evidence="1 2">
    <name type="scientific">Phytophthora cactorum</name>
    <dbReference type="NCBI Taxonomy" id="29920"/>
    <lineage>
        <taxon>Eukaryota</taxon>
        <taxon>Sar</taxon>
        <taxon>Stramenopiles</taxon>
        <taxon>Oomycota</taxon>
        <taxon>Peronosporomycetes</taxon>
        <taxon>Peronosporales</taxon>
        <taxon>Peronosporaceae</taxon>
        <taxon>Phytophthora</taxon>
    </lineage>
</organism>
<proteinExistence type="predicted"/>
<reference evidence="1" key="1">
    <citation type="submission" date="2021-01" db="EMBL/GenBank/DDBJ databases">
        <title>Phytophthora aleatoria, a newly-described species from Pinus radiata is distinct from Phytophthora cactorum isolates based on comparative genomics.</title>
        <authorList>
            <person name="Mcdougal R."/>
            <person name="Panda P."/>
            <person name="Williams N."/>
            <person name="Studholme D.J."/>
        </authorList>
    </citation>
    <scope>NUCLEOTIDE SEQUENCE</scope>
    <source>
        <strain evidence="1">NZFS 3830</strain>
    </source>
</reference>
<dbReference type="EMBL" id="JAENGZ010001230">
    <property type="protein sequence ID" value="KAG6949593.1"/>
    <property type="molecule type" value="Genomic_DNA"/>
</dbReference>
<comment type="caution">
    <text evidence="1">The sequence shown here is derived from an EMBL/GenBank/DDBJ whole genome shotgun (WGS) entry which is preliminary data.</text>
</comment>